<organism evidence="2">
    <name type="scientific">Thermohahella caldifontis</name>
    <dbReference type="NCBI Taxonomy" id="3142973"/>
    <lineage>
        <taxon>Bacteria</taxon>
        <taxon>Pseudomonadati</taxon>
        <taxon>Pseudomonadota</taxon>
        <taxon>Gammaproteobacteria</taxon>
        <taxon>Oceanospirillales</taxon>
        <taxon>Hahellaceae</taxon>
        <taxon>Thermohahella</taxon>
    </lineage>
</organism>
<dbReference type="Gene3D" id="3.90.1200.10">
    <property type="match status" value="1"/>
</dbReference>
<dbReference type="AlphaFoldDB" id="A0AB39UVK3"/>
<gene>
    <name evidence="2" type="ORF">AAIA72_14580</name>
</gene>
<proteinExistence type="predicted"/>
<dbReference type="InterPro" id="IPR011009">
    <property type="entry name" value="Kinase-like_dom_sf"/>
</dbReference>
<dbReference type="Pfam" id="PF01636">
    <property type="entry name" value="APH"/>
    <property type="match status" value="1"/>
</dbReference>
<sequence>MNPTPSLLPGLANHTYPARFDGTLAMIRSNHPDSARLGVDRERERRVLEAIRSRPWAPEVLHWSPERLVTRFVPGPHPASGQHTPLYTLAHYLRQAHDTPVKEDIPTLDMRDTLRHLMARAAPLPDTLRQQVAGLIRTWRPTGRRVLCHHDWHPGNIVVHRGHWVILDWEYAAVGDPLTDIASAALGFRLGEPGRRRLARLMGIANADLEAACTLMQAVNDLWSRVIRTLPVVTSRADA</sequence>
<dbReference type="InterPro" id="IPR002575">
    <property type="entry name" value="Aminoglycoside_PTrfase"/>
</dbReference>
<dbReference type="EMBL" id="CP154858">
    <property type="protein sequence ID" value="XDT72006.1"/>
    <property type="molecule type" value="Genomic_DNA"/>
</dbReference>
<dbReference type="KEGG" id="tcd:AAIA72_14580"/>
<reference evidence="2" key="1">
    <citation type="submission" date="2024-05" db="EMBL/GenBank/DDBJ databases">
        <title>Genome sequencing of novel strain.</title>
        <authorList>
            <person name="Ganbat D."/>
            <person name="Ganbat S."/>
            <person name="Lee S.-J."/>
        </authorList>
    </citation>
    <scope>NUCLEOTIDE SEQUENCE</scope>
    <source>
        <strain evidence="2">SMD15-11</strain>
    </source>
</reference>
<dbReference type="SUPFAM" id="SSF56112">
    <property type="entry name" value="Protein kinase-like (PK-like)"/>
    <property type="match status" value="1"/>
</dbReference>
<accession>A0AB39UVK3</accession>
<name>A0AB39UVK3_9GAMM</name>
<dbReference type="RefSeq" id="WP_369601027.1">
    <property type="nucleotide sequence ID" value="NZ_CP154858.1"/>
</dbReference>
<evidence type="ECO:0000259" key="1">
    <source>
        <dbReference type="Pfam" id="PF01636"/>
    </source>
</evidence>
<dbReference type="PANTHER" id="PTHR21310">
    <property type="entry name" value="AMINOGLYCOSIDE PHOSPHOTRANSFERASE-RELATED-RELATED"/>
    <property type="match status" value="1"/>
</dbReference>
<dbReference type="InterPro" id="IPR051678">
    <property type="entry name" value="AGP_Transferase"/>
</dbReference>
<feature type="domain" description="Aminoglycoside phosphotransferase" evidence="1">
    <location>
        <begin position="36"/>
        <end position="199"/>
    </location>
</feature>
<evidence type="ECO:0000313" key="2">
    <source>
        <dbReference type="EMBL" id="XDT72006.1"/>
    </source>
</evidence>
<protein>
    <submittedName>
        <fullName evidence="2">Phosphotransferase</fullName>
    </submittedName>
</protein>